<dbReference type="NCBIfam" id="TIGR03083">
    <property type="entry name" value="maleylpyruvate isomerase family mycothiol-dependent enzyme"/>
    <property type="match status" value="1"/>
</dbReference>
<evidence type="ECO:0000313" key="1">
    <source>
        <dbReference type="EMBL" id="NYI91249.1"/>
    </source>
</evidence>
<dbReference type="InterPro" id="IPR034660">
    <property type="entry name" value="DinB/YfiT-like"/>
</dbReference>
<evidence type="ECO:0000313" key="2">
    <source>
        <dbReference type="Proteomes" id="UP000549616"/>
    </source>
</evidence>
<dbReference type="InterPro" id="IPR017519">
    <property type="entry name" value="CHP03085"/>
</dbReference>
<dbReference type="Proteomes" id="UP000549616">
    <property type="component" value="Unassembled WGS sequence"/>
</dbReference>
<accession>A0A853B815</accession>
<dbReference type="EMBL" id="JACCFK010000001">
    <property type="protein sequence ID" value="NYI91249.1"/>
    <property type="molecule type" value="Genomic_DNA"/>
</dbReference>
<dbReference type="NCBIfam" id="TIGR03085">
    <property type="entry name" value="TIGR03085 family metal-binding protein"/>
    <property type="match status" value="1"/>
</dbReference>
<name>A0A853B815_9PSEU</name>
<sequence length="208" mass="22694">MGVAAEERRQLSLLLDRTGPDAPTLCEGWLTRDLAAHLVVRESRPDAALGILLPPLAAYTQRVQDGIAAQPWARLVDRVRRGPAWYWPTSIGALDELTNSAEFLVHHEDVRRGRPGWEPRPADPVRDAAAWNAARRTGKLSLRKVPVGVRLRTTDGRETVAKSGAEEVTVTGDPVELLLFVFGRDAVQVSFDGDPGAVDRLQAAGRGI</sequence>
<dbReference type="InterPro" id="IPR017517">
    <property type="entry name" value="Maleyloyr_isom"/>
</dbReference>
<keyword evidence="2" id="KW-1185">Reference proteome</keyword>
<protein>
    <submittedName>
        <fullName evidence="1">Uncharacterized protein (TIGR03085 family)</fullName>
    </submittedName>
</protein>
<proteinExistence type="predicted"/>
<dbReference type="SUPFAM" id="SSF109854">
    <property type="entry name" value="DinB/YfiT-like putative metalloenzymes"/>
    <property type="match status" value="1"/>
</dbReference>
<reference evidence="1 2" key="1">
    <citation type="submission" date="2020-07" db="EMBL/GenBank/DDBJ databases">
        <title>Sequencing the genomes of 1000 actinobacteria strains.</title>
        <authorList>
            <person name="Klenk H.-P."/>
        </authorList>
    </citation>
    <scope>NUCLEOTIDE SEQUENCE [LARGE SCALE GENOMIC DNA]</scope>
    <source>
        <strain evidence="1 2">DSM 104006</strain>
    </source>
</reference>
<gene>
    <name evidence="1" type="ORF">HNR02_004572</name>
</gene>
<organism evidence="1 2">
    <name type="scientific">Amycolatopsis endophytica</name>
    <dbReference type="NCBI Taxonomy" id="860233"/>
    <lineage>
        <taxon>Bacteria</taxon>
        <taxon>Bacillati</taxon>
        <taxon>Actinomycetota</taxon>
        <taxon>Actinomycetes</taxon>
        <taxon>Pseudonocardiales</taxon>
        <taxon>Pseudonocardiaceae</taxon>
        <taxon>Amycolatopsis</taxon>
    </lineage>
</organism>
<dbReference type="AlphaFoldDB" id="A0A853B815"/>
<comment type="caution">
    <text evidence="1">The sequence shown here is derived from an EMBL/GenBank/DDBJ whole genome shotgun (WGS) entry which is preliminary data.</text>
</comment>
<dbReference type="RefSeq" id="WP_179775168.1">
    <property type="nucleotide sequence ID" value="NZ_JACCFK010000001.1"/>
</dbReference>